<dbReference type="AlphaFoldDB" id="E9E509"/>
<dbReference type="Proteomes" id="UP000002499">
    <property type="component" value="Unassembled WGS sequence"/>
</dbReference>
<dbReference type="KEGG" id="maw:19249268"/>
<dbReference type="STRING" id="655827.E9E509"/>
<dbReference type="OMA" id="KYIAQSA"/>
<reference evidence="3 4" key="1">
    <citation type="journal article" date="2011" name="PLoS Genet.">
        <title>Genome sequencing and comparative transcriptomics of the model entomopathogenic fungi Metarhizium anisopliae and M. acridum.</title>
        <authorList>
            <person name="Gao Q."/>
            <person name="Jin K."/>
            <person name="Ying S.H."/>
            <person name="Zhang Y."/>
            <person name="Xiao G."/>
            <person name="Shang Y."/>
            <person name="Duan Z."/>
            <person name="Hu X."/>
            <person name="Xie X.Q."/>
            <person name="Zhou G."/>
            <person name="Peng G."/>
            <person name="Luo Z."/>
            <person name="Huang W."/>
            <person name="Wang B."/>
            <person name="Fang W."/>
            <person name="Wang S."/>
            <person name="Zhong Y."/>
            <person name="Ma L.J."/>
            <person name="St Leger R.J."/>
            <person name="Zhao G.P."/>
            <person name="Pei Y."/>
            <person name="Feng M.G."/>
            <person name="Xia Y."/>
            <person name="Wang C."/>
        </authorList>
    </citation>
    <scope>NUCLEOTIDE SEQUENCE [LARGE SCALE GENOMIC DNA]</scope>
    <source>
        <strain evidence="3 4">CQMa 102</strain>
    </source>
</reference>
<organism evidence="4">
    <name type="scientific">Metarhizium acridum (strain CQMa 102)</name>
    <dbReference type="NCBI Taxonomy" id="655827"/>
    <lineage>
        <taxon>Eukaryota</taxon>
        <taxon>Fungi</taxon>
        <taxon>Dikarya</taxon>
        <taxon>Ascomycota</taxon>
        <taxon>Pezizomycotina</taxon>
        <taxon>Sordariomycetes</taxon>
        <taxon>Hypocreomycetidae</taxon>
        <taxon>Hypocreales</taxon>
        <taxon>Clavicipitaceae</taxon>
        <taxon>Metarhizium</taxon>
    </lineage>
</organism>
<protein>
    <recommendedName>
        <fullName evidence="2">Aminoglycoside phosphotransferase domain-containing protein</fullName>
    </recommendedName>
</protein>
<dbReference type="InterPro" id="IPR051678">
    <property type="entry name" value="AGP_Transferase"/>
</dbReference>
<evidence type="ECO:0000313" key="3">
    <source>
        <dbReference type="EMBL" id="EFY89026.1"/>
    </source>
</evidence>
<sequence length="396" mass="44703">MSNTVRMRREWHGSALPSHVTIPLPSPAELVRLCTKSHPLGYTIGMPYPDADSPVFWIKYRSKLVWNELAAQKMAHDGLRELNSPVKAPAVYYGCQVTVHKDDAHAWQSRTYFVMEYISGKTAAQRLEEATDDATKDDIYKQIALALSELHRIPVPQDSRPAAVNGETIRHVLFYDNEASIHYRNVTELEEHFNAFLTLTKRKHRVKNLAQEPMVFCYSDIWLGNFILDDQGRITVVDFEDASILPSSFSKLVLAGTWEKIDRDIRHMVVVPQAKDIDNTRALVAISYPIQVCGGFANAGRKILGYYEIEEADKVDKVVTDEQGQPLSAPAMTKLTLELRRPIAVEGLPPPPPEPRHRPYTPPPIDPAWEQKWLQYFGGGHVAQASSESQPCPKRA</sequence>
<dbReference type="InParanoid" id="E9E509"/>
<dbReference type="eggNOG" id="ENOG502SUQ7">
    <property type="taxonomic scope" value="Eukaryota"/>
</dbReference>
<dbReference type="Pfam" id="PF01636">
    <property type="entry name" value="APH"/>
    <property type="match status" value="1"/>
</dbReference>
<name>E9E509_METAQ</name>
<dbReference type="PANTHER" id="PTHR21310:SF39">
    <property type="entry name" value="AMINOGLYCOSIDE PHOSPHOTRANSFERASE DOMAIN-CONTAINING PROTEIN"/>
    <property type="match status" value="1"/>
</dbReference>
<keyword evidence="4" id="KW-1185">Reference proteome</keyword>
<dbReference type="GeneID" id="19249268"/>
<evidence type="ECO:0000259" key="2">
    <source>
        <dbReference type="Pfam" id="PF01636"/>
    </source>
</evidence>
<dbReference type="Gene3D" id="3.90.1200.10">
    <property type="match status" value="1"/>
</dbReference>
<dbReference type="OrthoDB" id="3250044at2759"/>
<gene>
    <name evidence="3" type="ORF">MAC_04957</name>
</gene>
<dbReference type="HOGENOM" id="CLU_058485_0_0_1"/>
<proteinExistence type="predicted"/>
<dbReference type="InterPro" id="IPR002575">
    <property type="entry name" value="Aminoglycoside_PTrfase"/>
</dbReference>
<evidence type="ECO:0000256" key="1">
    <source>
        <dbReference type="SAM" id="MobiDB-lite"/>
    </source>
</evidence>
<accession>E9E509</accession>
<dbReference type="InterPro" id="IPR011009">
    <property type="entry name" value="Kinase-like_dom_sf"/>
</dbReference>
<dbReference type="PANTHER" id="PTHR21310">
    <property type="entry name" value="AMINOGLYCOSIDE PHOSPHOTRANSFERASE-RELATED-RELATED"/>
    <property type="match status" value="1"/>
</dbReference>
<evidence type="ECO:0000313" key="4">
    <source>
        <dbReference type="Proteomes" id="UP000002499"/>
    </source>
</evidence>
<dbReference type="EMBL" id="GL698504">
    <property type="protein sequence ID" value="EFY89026.1"/>
    <property type="molecule type" value="Genomic_DNA"/>
</dbReference>
<feature type="region of interest" description="Disordered" evidence="1">
    <location>
        <begin position="345"/>
        <end position="365"/>
    </location>
</feature>
<dbReference type="SUPFAM" id="SSF56112">
    <property type="entry name" value="Protein kinase-like (PK-like)"/>
    <property type="match status" value="1"/>
</dbReference>
<feature type="domain" description="Aminoglycoside phosphotransferase" evidence="2">
    <location>
        <begin position="79"/>
        <end position="244"/>
    </location>
</feature>